<gene>
    <name evidence="1" type="ORF">SDC9_139013</name>
</gene>
<reference evidence="1" key="1">
    <citation type="submission" date="2019-08" db="EMBL/GenBank/DDBJ databases">
        <authorList>
            <person name="Kucharzyk K."/>
            <person name="Murdoch R.W."/>
            <person name="Higgins S."/>
            <person name="Loffler F."/>
        </authorList>
    </citation>
    <scope>NUCLEOTIDE SEQUENCE</scope>
</reference>
<protein>
    <submittedName>
        <fullName evidence="1">Uncharacterized protein</fullName>
    </submittedName>
</protein>
<sequence>MVFNKIRKENIIELEEVIRKYILRPDIDKNIKIEAAFLLNKIGAKEPYYVLMDGEIKEITIEPDGLLEDEWKKEWEEVKNKTLKMMKSCYKTPYKKIVEDIWYDFIKSSYPEVPSIGKIEIWAAALEFAYCRFTCKEVTQRQLADKYKVSKSSISEKSRIIFSYIENKFRERE</sequence>
<accession>A0A645DRJ4</accession>
<proteinExistence type="predicted"/>
<dbReference type="AlphaFoldDB" id="A0A645DRJ4"/>
<comment type="caution">
    <text evidence="1">The sequence shown here is derived from an EMBL/GenBank/DDBJ whole genome shotgun (WGS) entry which is preliminary data.</text>
</comment>
<evidence type="ECO:0000313" key="1">
    <source>
        <dbReference type="EMBL" id="MPM91879.1"/>
    </source>
</evidence>
<dbReference type="EMBL" id="VSSQ01038883">
    <property type="protein sequence ID" value="MPM91879.1"/>
    <property type="molecule type" value="Genomic_DNA"/>
</dbReference>
<name>A0A645DRJ4_9ZZZZ</name>
<organism evidence="1">
    <name type="scientific">bioreactor metagenome</name>
    <dbReference type="NCBI Taxonomy" id="1076179"/>
    <lineage>
        <taxon>unclassified sequences</taxon>
        <taxon>metagenomes</taxon>
        <taxon>ecological metagenomes</taxon>
    </lineage>
</organism>